<evidence type="ECO:0000256" key="1">
    <source>
        <dbReference type="ARBA" id="ARBA00012513"/>
    </source>
</evidence>
<dbReference type="PROSITE" id="PS00108">
    <property type="entry name" value="PROTEIN_KINASE_ST"/>
    <property type="match status" value="1"/>
</dbReference>
<dbReference type="InterPro" id="IPR000719">
    <property type="entry name" value="Prot_kinase_dom"/>
</dbReference>
<evidence type="ECO:0000256" key="7">
    <source>
        <dbReference type="PROSITE-ProRule" id="PRU10141"/>
    </source>
</evidence>
<dbReference type="InParanoid" id="A0A517SK43"/>
<feature type="transmembrane region" description="Helical" evidence="9">
    <location>
        <begin position="323"/>
        <end position="343"/>
    </location>
</feature>
<dbReference type="KEGG" id="ccos:Pan44_45460"/>
<keyword evidence="9" id="KW-0812">Transmembrane</keyword>
<dbReference type="InterPro" id="IPR011009">
    <property type="entry name" value="Kinase-like_dom_sf"/>
</dbReference>
<proteinExistence type="predicted"/>
<keyword evidence="3 11" id="KW-0808">Transferase</keyword>
<keyword evidence="2" id="KW-0723">Serine/threonine-protein kinase</keyword>
<organism evidence="11 12">
    <name type="scientific">Caulifigura coniformis</name>
    <dbReference type="NCBI Taxonomy" id="2527983"/>
    <lineage>
        <taxon>Bacteria</taxon>
        <taxon>Pseudomonadati</taxon>
        <taxon>Planctomycetota</taxon>
        <taxon>Planctomycetia</taxon>
        <taxon>Planctomycetales</taxon>
        <taxon>Planctomycetaceae</taxon>
        <taxon>Caulifigura</taxon>
    </lineage>
</organism>
<dbReference type="AlphaFoldDB" id="A0A517SK43"/>
<evidence type="ECO:0000256" key="5">
    <source>
        <dbReference type="ARBA" id="ARBA00022777"/>
    </source>
</evidence>
<dbReference type="CDD" id="cd14014">
    <property type="entry name" value="STKc_PknB_like"/>
    <property type="match status" value="1"/>
</dbReference>
<dbReference type="Pfam" id="PF00069">
    <property type="entry name" value="Pkinase"/>
    <property type="match status" value="1"/>
</dbReference>
<keyword evidence="9" id="KW-1133">Transmembrane helix</keyword>
<dbReference type="PANTHER" id="PTHR43289:SF6">
    <property type="entry name" value="SERINE_THREONINE-PROTEIN KINASE NEKL-3"/>
    <property type="match status" value="1"/>
</dbReference>
<sequence length="549" mass="61219">MPAETPARRVGPFQLEEKLGVGGMGVVYKATYLKTGQKVALKMLAPDLTADPKVAKRFEREMEILQKLKHPNIIRYYGGSTTGNQRWYAMELIAGGSMDRIIKEKGKIAWEDVIDYGIQIAMALEHSHAAGIIHRDLKPANLLLAPNNTVKLTDFGIARDTDATALTQAGKTVGTMAYMAPEQITGKQPVSRKTDLYSLGCVLFEMLTGKTPFEAPTQPEVMFKHLEAEPPSVRELAWQTPVWLEELIEELLAKDPNDRPFDALAVQVKLQEVKKKVADKKTVVGETKGAAAGVTMHGDAVVTKAHTKKKKKKKEVTPVYERGWFLALTFLVVVGGAAGWYLLKRYKPEDQRFAEVQQAVQSGEIDDLLNAESLIERMHADFPEGKHKDAVQRMLDDISAIRAERNLNLRLNLGKDPETEGERLWVNAKQFEKAGDRVIALEKYRAMEKLLSKDAGERPFRSLARRQAEKIEAEIGGKGDRTAFINQWLVDADTAFRKGNRAEAQKIWKSIYDLYGSMPEFHAQVQQADARLARPESALAPPAPPAGTR</sequence>
<evidence type="ECO:0000256" key="4">
    <source>
        <dbReference type="ARBA" id="ARBA00022741"/>
    </source>
</evidence>
<keyword evidence="6 7" id="KW-0067">ATP-binding</keyword>
<dbReference type="PROSITE" id="PS50011">
    <property type="entry name" value="PROTEIN_KINASE_DOM"/>
    <property type="match status" value="1"/>
</dbReference>
<evidence type="ECO:0000256" key="2">
    <source>
        <dbReference type="ARBA" id="ARBA00022527"/>
    </source>
</evidence>
<keyword evidence="9" id="KW-0472">Membrane</keyword>
<keyword evidence="12" id="KW-1185">Reference proteome</keyword>
<dbReference type="Proteomes" id="UP000315700">
    <property type="component" value="Chromosome"/>
</dbReference>
<evidence type="ECO:0000259" key="10">
    <source>
        <dbReference type="PROSITE" id="PS50011"/>
    </source>
</evidence>
<dbReference type="GO" id="GO:0005524">
    <property type="term" value="F:ATP binding"/>
    <property type="evidence" value="ECO:0007669"/>
    <property type="project" value="UniProtKB-UniRule"/>
</dbReference>
<gene>
    <name evidence="11" type="primary">spk1_1</name>
    <name evidence="11" type="ORF">Pan44_45460</name>
</gene>
<evidence type="ECO:0000256" key="8">
    <source>
        <dbReference type="SAM" id="MobiDB-lite"/>
    </source>
</evidence>
<evidence type="ECO:0000313" key="12">
    <source>
        <dbReference type="Proteomes" id="UP000315700"/>
    </source>
</evidence>
<dbReference type="EMBL" id="CP036271">
    <property type="protein sequence ID" value="QDT56492.1"/>
    <property type="molecule type" value="Genomic_DNA"/>
</dbReference>
<protein>
    <recommendedName>
        <fullName evidence="1">non-specific serine/threonine protein kinase</fullName>
        <ecNumber evidence="1">2.7.11.1</ecNumber>
    </recommendedName>
</protein>
<dbReference type="PANTHER" id="PTHR43289">
    <property type="entry name" value="MITOGEN-ACTIVATED PROTEIN KINASE KINASE KINASE 20-RELATED"/>
    <property type="match status" value="1"/>
</dbReference>
<keyword evidence="4 7" id="KW-0547">Nucleotide-binding</keyword>
<name>A0A517SK43_9PLAN</name>
<evidence type="ECO:0000256" key="9">
    <source>
        <dbReference type="SAM" id="Phobius"/>
    </source>
</evidence>
<keyword evidence="5 11" id="KW-0418">Kinase</keyword>
<feature type="region of interest" description="Disordered" evidence="8">
    <location>
        <begin position="530"/>
        <end position="549"/>
    </location>
</feature>
<dbReference type="InterPro" id="IPR017441">
    <property type="entry name" value="Protein_kinase_ATP_BS"/>
</dbReference>
<dbReference type="OrthoDB" id="6111975at2"/>
<reference evidence="11 12" key="1">
    <citation type="submission" date="2019-02" db="EMBL/GenBank/DDBJ databases">
        <title>Deep-cultivation of Planctomycetes and their phenomic and genomic characterization uncovers novel biology.</title>
        <authorList>
            <person name="Wiegand S."/>
            <person name="Jogler M."/>
            <person name="Boedeker C."/>
            <person name="Pinto D."/>
            <person name="Vollmers J."/>
            <person name="Rivas-Marin E."/>
            <person name="Kohn T."/>
            <person name="Peeters S.H."/>
            <person name="Heuer A."/>
            <person name="Rast P."/>
            <person name="Oberbeckmann S."/>
            <person name="Bunk B."/>
            <person name="Jeske O."/>
            <person name="Meyerdierks A."/>
            <person name="Storesund J.E."/>
            <person name="Kallscheuer N."/>
            <person name="Luecker S."/>
            <person name="Lage O.M."/>
            <person name="Pohl T."/>
            <person name="Merkel B.J."/>
            <person name="Hornburger P."/>
            <person name="Mueller R.-W."/>
            <person name="Bruemmer F."/>
            <person name="Labrenz M."/>
            <person name="Spormann A.M."/>
            <person name="Op den Camp H."/>
            <person name="Overmann J."/>
            <person name="Amann R."/>
            <person name="Jetten M.S.M."/>
            <person name="Mascher T."/>
            <person name="Medema M.H."/>
            <person name="Devos D.P."/>
            <person name="Kaster A.-K."/>
            <person name="Ovreas L."/>
            <person name="Rohde M."/>
            <person name="Galperin M.Y."/>
            <person name="Jogler C."/>
        </authorList>
    </citation>
    <scope>NUCLEOTIDE SEQUENCE [LARGE SCALE GENOMIC DNA]</scope>
    <source>
        <strain evidence="11 12">Pan44</strain>
    </source>
</reference>
<dbReference type="EC" id="2.7.11.1" evidence="1"/>
<evidence type="ECO:0000256" key="3">
    <source>
        <dbReference type="ARBA" id="ARBA00022679"/>
    </source>
</evidence>
<evidence type="ECO:0000313" key="11">
    <source>
        <dbReference type="EMBL" id="QDT56492.1"/>
    </source>
</evidence>
<dbReference type="SMART" id="SM00220">
    <property type="entry name" value="S_TKc"/>
    <property type="match status" value="1"/>
</dbReference>
<dbReference type="RefSeq" id="WP_145033963.1">
    <property type="nucleotide sequence ID" value="NZ_CP036271.1"/>
</dbReference>
<dbReference type="PROSITE" id="PS00107">
    <property type="entry name" value="PROTEIN_KINASE_ATP"/>
    <property type="match status" value="1"/>
</dbReference>
<dbReference type="FunFam" id="1.10.510.10:FF:000021">
    <property type="entry name" value="Serine/threonine protein kinase"/>
    <property type="match status" value="1"/>
</dbReference>
<feature type="domain" description="Protein kinase" evidence="10">
    <location>
        <begin position="13"/>
        <end position="273"/>
    </location>
</feature>
<dbReference type="InterPro" id="IPR008271">
    <property type="entry name" value="Ser/Thr_kinase_AS"/>
</dbReference>
<dbReference type="SUPFAM" id="SSF56112">
    <property type="entry name" value="Protein kinase-like (PK-like)"/>
    <property type="match status" value="1"/>
</dbReference>
<feature type="binding site" evidence="7">
    <location>
        <position position="42"/>
    </location>
    <ligand>
        <name>ATP</name>
        <dbReference type="ChEBI" id="CHEBI:30616"/>
    </ligand>
</feature>
<accession>A0A517SK43</accession>
<evidence type="ECO:0000256" key="6">
    <source>
        <dbReference type="ARBA" id="ARBA00022840"/>
    </source>
</evidence>
<dbReference type="GO" id="GO:0004674">
    <property type="term" value="F:protein serine/threonine kinase activity"/>
    <property type="evidence" value="ECO:0007669"/>
    <property type="project" value="UniProtKB-KW"/>
</dbReference>
<dbReference type="Gene3D" id="1.10.510.10">
    <property type="entry name" value="Transferase(Phosphotransferase) domain 1"/>
    <property type="match status" value="1"/>
</dbReference>